<organism evidence="1">
    <name type="scientific">termite gut metagenome</name>
    <dbReference type="NCBI Taxonomy" id="433724"/>
    <lineage>
        <taxon>unclassified sequences</taxon>
        <taxon>metagenomes</taxon>
        <taxon>organismal metagenomes</taxon>
    </lineage>
</organism>
<dbReference type="EC" id="6.2.1.30" evidence="1"/>
<reference evidence="1" key="1">
    <citation type="submission" date="2019-03" db="EMBL/GenBank/DDBJ databases">
        <title>Single cell metagenomics reveals metabolic interactions within the superorganism composed of flagellate Streblomastix strix and complex community of Bacteroidetes bacteria on its surface.</title>
        <authorList>
            <person name="Treitli S.C."/>
            <person name="Kolisko M."/>
            <person name="Husnik F."/>
            <person name="Keeling P."/>
            <person name="Hampl V."/>
        </authorList>
    </citation>
    <scope>NUCLEOTIDE SEQUENCE</scope>
    <source>
        <strain evidence="1">STM</strain>
    </source>
</reference>
<dbReference type="AlphaFoldDB" id="A0A5J4RFL8"/>
<dbReference type="PANTHER" id="PTHR43845">
    <property type="entry name" value="BLR5969 PROTEIN"/>
    <property type="match status" value="1"/>
</dbReference>
<dbReference type="EMBL" id="SNRY01001340">
    <property type="protein sequence ID" value="KAA6331681.1"/>
    <property type="molecule type" value="Genomic_DNA"/>
</dbReference>
<dbReference type="PANTHER" id="PTHR43845:SF1">
    <property type="entry name" value="BLR5969 PROTEIN"/>
    <property type="match status" value="1"/>
</dbReference>
<dbReference type="GO" id="GO:0047475">
    <property type="term" value="F:phenylacetate-CoA ligase activity"/>
    <property type="evidence" value="ECO:0007669"/>
    <property type="project" value="UniProtKB-EC"/>
</dbReference>
<keyword evidence="1" id="KW-0436">Ligase</keyword>
<comment type="caution">
    <text evidence="1">The sequence shown here is derived from an EMBL/GenBank/DDBJ whole genome shotgun (WGS) entry which is preliminary data.</text>
</comment>
<sequence>MSTNYWQEDLETMNREKLRELQLERLKKTVTIAVNAPFYKEVFHKLGITADAIRSVEDISKLPFTNKADMREHYPF</sequence>
<accession>A0A5J4RFL8</accession>
<gene>
    <name evidence="1" type="ORF">EZS27_019744</name>
</gene>
<proteinExistence type="predicted"/>
<dbReference type="InterPro" id="IPR042099">
    <property type="entry name" value="ANL_N_sf"/>
</dbReference>
<evidence type="ECO:0000313" key="1">
    <source>
        <dbReference type="EMBL" id="KAA6331681.1"/>
    </source>
</evidence>
<name>A0A5J4RFL8_9ZZZZ</name>
<dbReference type="Gene3D" id="3.40.50.12780">
    <property type="entry name" value="N-terminal domain of ligase-like"/>
    <property type="match status" value="1"/>
</dbReference>
<feature type="non-terminal residue" evidence="1">
    <location>
        <position position="76"/>
    </location>
</feature>
<protein>
    <submittedName>
        <fullName evidence="1">Phenylacetate-coenzyme A ligase</fullName>
        <ecNumber evidence="1">6.2.1.30</ecNumber>
    </submittedName>
</protein>